<sequence length="75" mass="8930">MKRTQDINITEKQPLKARVLTVVFTNQNESSDHVIEEHKEIVSTYHVTTEKVPYLDEEIELMKLLRHLKTWGKLR</sequence>
<reference evidence="1" key="2">
    <citation type="submission" date="2021-03" db="UniProtKB">
        <authorList>
            <consortium name="EnsemblPlants"/>
        </authorList>
    </citation>
    <scope>IDENTIFICATION</scope>
</reference>
<accession>A0A803ML21</accession>
<dbReference type="Gramene" id="AUR62031633-RA">
    <property type="protein sequence ID" value="AUR62031633-RA:cds"/>
    <property type="gene ID" value="AUR62031633"/>
</dbReference>
<dbReference type="AlphaFoldDB" id="A0A803ML21"/>
<evidence type="ECO:0000313" key="2">
    <source>
        <dbReference type="Proteomes" id="UP000596660"/>
    </source>
</evidence>
<evidence type="ECO:0000313" key="1">
    <source>
        <dbReference type="EnsemblPlants" id="AUR62031633-RA:cds"/>
    </source>
</evidence>
<proteinExistence type="predicted"/>
<dbReference type="Proteomes" id="UP000596660">
    <property type="component" value="Unplaced"/>
</dbReference>
<keyword evidence="2" id="KW-1185">Reference proteome</keyword>
<dbReference type="EnsemblPlants" id="AUR62031633-RA">
    <property type="protein sequence ID" value="AUR62031633-RA:cds"/>
    <property type="gene ID" value="AUR62031633"/>
</dbReference>
<name>A0A803ML21_CHEQI</name>
<reference evidence="1" key="1">
    <citation type="journal article" date="2017" name="Nature">
        <title>The genome of Chenopodium quinoa.</title>
        <authorList>
            <person name="Jarvis D.E."/>
            <person name="Ho Y.S."/>
            <person name="Lightfoot D.J."/>
            <person name="Schmoeckel S.M."/>
            <person name="Li B."/>
            <person name="Borm T.J.A."/>
            <person name="Ohyanagi H."/>
            <person name="Mineta K."/>
            <person name="Michell C.T."/>
            <person name="Saber N."/>
            <person name="Kharbatia N.M."/>
            <person name="Rupper R.R."/>
            <person name="Sharp A.R."/>
            <person name="Dally N."/>
            <person name="Boughton B.A."/>
            <person name="Woo Y.H."/>
            <person name="Gao G."/>
            <person name="Schijlen E.G.W.M."/>
            <person name="Guo X."/>
            <person name="Momin A.A."/>
            <person name="Negrao S."/>
            <person name="Al-Babili S."/>
            <person name="Gehring C."/>
            <person name="Roessner U."/>
            <person name="Jung C."/>
            <person name="Murphy K."/>
            <person name="Arold S.T."/>
            <person name="Gojobori T."/>
            <person name="van der Linden C.G."/>
            <person name="van Loo E.N."/>
            <person name="Jellen E.N."/>
            <person name="Maughan P.J."/>
            <person name="Tester M."/>
        </authorList>
    </citation>
    <scope>NUCLEOTIDE SEQUENCE [LARGE SCALE GENOMIC DNA]</scope>
    <source>
        <strain evidence="1">cv. PI 614886</strain>
    </source>
</reference>
<protein>
    <submittedName>
        <fullName evidence="1">Uncharacterized protein</fullName>
    </submittedName>
</protein>
<organism evidence="1 2">
    <name type="scientific">Chenopodium quinoa</name>
    <name type="common">Quinoa</name>
    <dbReference type="NCBI Taxonomy" id="63459"/>
    <lineage>
        <taxon>Eukaryota</taxon>
        <taxon>Viridiplantae</taxon>
        <taxon>Streptophyta</taxon>
        <taxon>Embryophyta</taxon>
        <taxon>Tracheophyta</taxon>
        <taxon>Spermatophyta</taxon>
        <taxon>Magnoliopsida</taxon>
        <taxon>eudicotyledons</taxon>
        <taxon>Gunneridae</taxon>
        <taxon>Pentapetalae</taxon>
        <taxon>Caryophyllales</taxon>
        <taxon>Chenopodiaceae</taxon>
        <taxon>Chenopodioideae</taxon>
        <taxon>Atripliceae</taxon>
        <taxon>Chenopodium</taxon>
    </lineage>
</organism>